<dbReference type="InterPro" id="IPR050589">
    <property type="entry name" value="Ikaros_C2H2-ZF"/>
</dbReference>
<keyword evidence="9" id="KW-0804">Transcription</keyword>
<dbReference type="PANTHER" id="PTHR24404:SF111">
    <property type="entry name" value="GASTRULA ZINC FINGER PROTEIN XLCGF49.1-LIKE-RELATED"/>
    <property type="match status" value="1"/>
</dbReference>
<evidence type="ECO:0000313" key="14">
    <source>
        <dbReference type="Proteomes" id="UP000678393"/>
    </source>
</evidence>
<dbReference type="FunFam" id="3.30.160.60:FF:000075">
    <property type="entry name" value="Putative zinc finger protein 536"/>
    <property type="match status" value="1"/>
</dbReference>
<dbReference type="SMART" id="SM00355">
    <property type="entry name" value="ZnF_C2H2"/>
    <property type="match status" value="2"/>
</dbReference>
<dbReference type="GO" id="GO:0008270">
    <property type="term" value="F:zinc ion binding"/>
    <property type="evidence" value="ECO:0007669"/>
    <property type="project" value="UniProtKB-KW"/>
</dbReference>
<comment type="subcellular location">
    <subcellularLocation>
        <location evidence="1">Nucleus</location>
    </subcellularLocation>
</comment>
<dbReference type="Pfam" id="PF00096">
    <property type="entry name" value="zf-C2H2"/>
    <property type="match status" value="1"/>
</dbReference>
<dbReference type="PANTHER" id="PTHR24404">
    <property type="entry name" value="ZINC FINGER PROTEIN"/>
    <property type="match status" value="1"/>
</dbReference>
<keyword evidence="6" id="KW-0862">Zinc</keyword>
<evidence type="ECO:0000313" key="13">
    <source>
        <dbReference type="EMBL" id="CAG5136032.1"/>
    </source>
</evidence>
<name>A0A8S4A781_9EUPU</name>
<dbReference type="GO" id="GO:0000978">
    <property type="term" value="F:RNA polymerase II cis-regulatory region sequence-specific DNA binding"/>
    <property type="evidence" value="ECO:0007669"/>
    <property type="project" value="TreeGrafter"/>
</dbReference>
<dbReference type="OrthoDB" id="6077919at2759"/>
<dbReference type="SUPFAM" id="SSF57667">
    <property type="entry name" value="beta-beta-alpha zinc fingers"/>
    <property type="match status" value="1"/>
</dbReference>
<keyword evidence="7" id="KW-0805">Transcription regulation</keyword>
<keyword evidence="10" id="KW-0539">Nucleus</keyword>
<sequence>LSIVNEPLDRNSLCKPQVLDDGRSVYTCVICHKQFLSLSDINRHMDFHEDIRPYKCKYCDYYARTNSQLKVHKLRHE</sequence>
<comment type="similarity">
    <text evidence="2">Belongs to the krueppel C2H2-type zinc-finger protein family.</text>
</comment>
<proteinExistence type="inferred from homology"/>
<dbReference type="GO" id="GO:0003700">
    <property type="term" value="F:DNA-binding transcription factor activity"/>
    <property type="evidence" value="ECO:0007669"/>
    <property type="project" value="TreeGrafter"/>
</dbReference>
<comment type="caution">
    <text evidence="13">The sequence shown here is derived from an EMBL/GenBank/DDBJ whole genome shotgun (WGS) entry which is preliminary data.</text>
</comment>
<keyword evidence="8" id="KW-0238">DNA-binding</keyword>
<dbReference type="PROSITE" id="PS50157">
    <property type="entry name" value="ZINC_FINGER_C2H2_2"/>
    <property type="match status" value="2"/>
</dbReference>
<dbReference type="Proteomes" id="UP000678393">
    <property type="component" value="Unassembled WGS sequence"/>
</dbReference>
<keyword evidence="3" id="KW-0479">Metal-binding</keyword>
<keyword evidence="5 11" id="KW-0863">Zinc-finger</keyword>
<evidence type="ECO:0000256" key="11">
    <source>
        <dbReference type="PROSITE-ProRule" id="PRU00042"/>
    </source>
</evidence>
<gene>
    <name evidence="13" type="ORF">CUNI_LOCUS21590</name>
</gene>
<dbReference type="GO" id="GO:0005634">
    <property type="term" value="C:nucleus"/>
    <property type="evidence" value="ECO:0007669"/>
    <property type="project" value="UniProtKB-SubCell"/>
</dbReference>
<feature type="domain" description="C2H2-type" evidence="12">
    <location>
        <begin position="54"/>
        <end position="77"/>
    </location>
</feature>
<evidence type="ECO:0000256" key="8">
    <source>
        <dbReference type="ARBA" id="ARBA00023125"/>
    </source>
</evidence>
<feature type="non-terminal residue" evidence="13">
    <location>
        <position position="77"/>
    </location>
</feature>
<evidence type="ECO:0000256" key="1">
    <source>
        <dbReference type="ARBA" id="ARBA00004123"/>
    </source>
</evidence>
<reference evidence="13" key="1">
    <citation type="submission" date="2021-04" db="EMBL/GenBank/DDBJ databases">
        <authorList>
            <consortium name="Molecular Ecology Group"/>
        </authorList>
    </citation>
    <scope>NUCLEOTIDE SEQUENCE</scope>
</reference>
<feature type="non-terminal residue" evidence="13">
    <location>
        <position position="1"/>
    </location>
</feature>
<accession>A0A8S4A781</accession>
<organism evidence="13 14">
    <name type="scientific">Candidula unifasciata</name>
    <dbReference type="NCBI Taxonomy" id="100452"/>
    <lineage>
        <taxon>Eukaryota</taxon>
        <taxon>Metazoa</taxon>
        <taxon>Spiralia</taxon>
        <taxon>Lophotrochozoa</taxon>
        <taxon>Mollusca</taxon>
        <taxon>Gastropoda</taxon>
        <taxon>Heterobranchia</taxon>
        <taxon>Euthyneura</taxon>
        <taxon>Panpulmonata</taxon>
        <taxon>Eupulmonata</taxon>
        <taxon>Stylommatophora</taxon>
        <taxon>Helicina</taxon>
        <taxon>Helicoidea</taxon>
        <taxon>Geomitridae</taxon>
        <taxon>Candidula</taxon>
    </lineage>
</organism>
<dbReference type="InterPro" id="IPR036236">
    <property type="entry name" value="Znf_C2H2_sf"/>
</dbReference>
<evidence type="ECO:0000259" key="12">
    <source>
        <dbReference type="PROSITE" id="PS50157"/>
    </source>
</evidence>
<feature type="domain" description="C2H2-type" evidence="12">
    <location>
        <begin position="26"/>
        <end position="53"/>
    </location>
</feature>
<dbReference type="EMBL" id="CAJHNH020008481">
    <property type="protein sequence ID" value="CAG5136032.1"/>
    <property type="molecule type" value="Genomic_DNA"/>
</dbReference>
<dbReference type="PROSITE" id="PS00028">
    <property type="entry name" value="ZINC_FINGER_C2H2_1"/>
    <property type="match status" value="1"/>
</dbReference>
<evidence type="ECO:0000256" key="3">
    <source>
        <dbReference type="ARBA" id="ARBA00022723"/>
    </source>
</evidence>
<protein>
    <recommendedName>
        <fullName evidence="12">C2H2-type domain-containing protein</fullName>
    </recommendedName>
</protein>
<dbReference type="InterPro" id="IPR013087">
    <property type="entry name" value="Znf_C2H2_type"/>
</dbReference>
<evidence type="ECO:0000256" key="2">
    <source>
        <dbReference type="ARBA" id="ARBA00006991"/>
    </source>
</evidence>
<evidence type="ECO:0000256" key="6">
    <source>
        <dbReference type="ARBA" id="ARBA00022833"/>
    </source>
</evidence>
<evidence type="ECO:0000256" key="9">
    <source>
        <dbReference type="ARBA" id="ARBA00023163"/>
    </source>
</evidence>
<dbReference type="Gene3D" id="3.30.160.60">
    <property type="entry name" value="Classic Zinc Finger"/>
    <property type="match status" value="2"/>
</dbReference>
<evidence type="ECO:0000256" key="7">
    <source>
        <dbReference type="ARBA" id="ARBA00023015"/>
    </source>
</evidence>
<dbReference type="GO" id="GO:0006357">
    <property type="term" value="P:regulation of transcription by RNA polymerase II"/>
    <property type="evidence" value="ECO:0007669"/>
    <property type="project" value="TreeGrafter"/>
</dbReference>
<evidence type="ECO:0000256" key="4">
    <source>
        <dbReference type="ARBA" id="ARBA00022737"/>
    </source>
</evidence>
<keyword evidence="4" id="KW-0677">Repeat</keyword>
<evidence type="ECO:0000256" key="10">
    <source>
        <dbReference type="ARBA" id="ARBA00023242"/>
    </source>
</evidence>
<evidence type="ECO:0000256" key="5">
    <source>
        <dbReference type="ARBA" id="ARBA00022771"/>
    </source>
</evidence>
<dbReference type="AlphaFoldDB" id="A0A8S4A781"/>
<keyword evidence="14" id="KW-1185">Reference proteome</keyword>